<proteinExistence type="predicted"/>
<dbReference type="EMBL" id="VIGB01000003">
    <property type="protein sequence ID" value="TQF02921.1"/>
    <property type="molecule type" value="Genomic_DNA"/>
</dbReference>
<keyword evidence="2" id="KW-1185">Reference proteome</keyword>
<evidence type="ECO:0000313" key="1">
    <source>
        <dbReference type="EMBL" id="TQF02921.1"/>
    </source>
</evidence>
<dbReference type="RefSeq" id="WP_141633607.1">
    <property type="nucleotide sequence ID" value="NZ_VIGB01000003.1"/>
</dbReference>
<sequence length="123" mass="12933">MNLDRDRRAALCSALPWLTEDLAEQGRAAELAAAVRAVLADVPVLVAVAALGIPQHVLDETGPVRGEEPGPGDMIGARPRAAGESYRCPDGWCSLSLVREPGGPVPAGGRCWLRDRALLVTEA</sequence>
<accession>A0A540W1N5</accession>
<name>A0A540W1N5_9ACTN</name>
<dbReference type="OrthoDB" id="4218285at2"/>
<protein>
    <submittedName>
        <fullName evidence="1">Uncharacterized protein</fullName>
    </submittedName>
</protein>
<dbReference type="AlphaFoldDB" id="A0A540W1N5"/>
<evidence type="ECO:0000313" key="2">
    <source>
        <dbReference type="Proteomes" id="UP000319103"/>
    </source>
</evidence>
<dbReference type="Proteomes" id="UP000319103">
    <property type="component" value="Unassembled WGS sequence"/>
</dbReference>
<comment type="caution">
    <text evidence="1">The sequence shown here is derived from an EMBL/GenBank/DDBJ whole genome shotgun (WGS) entry which is preliminary data.</text>
</comment>
<reference evidence="1 2" key="1">
    <citation type="submission" date="2019-06" db="EMBL/GenBank/DDBJ databases">
        <title>Description of Kitasatospora acidophila sp. nov. isolated from pine grove soil, and reclassification of Streptomyces novaecaesareae to Kitasatospora novaeceasareae comb. nov.</title>
        <authorList>
            <person name="Kim M.J."/>
        </authorList>
    </citation>
    <scope>NUCLEOTIDE SEQUENCE [LARGE SCALE GENOMIC DNA]</scope>
    <source>
        <strain evidence="1 2">MMS16-CNU292</strain>
    </source>
</reference>
<gene>
    <name evidence="1" type="ORF">E6W39_12475</name>
</gene>
<organism evidence="1 2">
    <name type="scientific">Kitasatospora acidiphila</name>
    <dbReference type="NCBI Taxonomy" id="2567942"/>
    <lineage>
        <taxon>Bacteria</taxon>
        <taxon>Bacillati</taxon>
        <taxon>Actinomycetota</taxon>
        <taxon>Actinomycetes</taxon>
        <taxon>Kitasatosporales</taxon>
        <taxon>Streptomycetaceae</taxon>
        <taxon>Kitasatospora</taxon>
    </lineage>
</organism>